<dbReference type="Pfam" id="PF00550">
    <property type="entry name" value="PP-binding"/>
    <property type="match status" value="1"/>
</dbReference>
<dbReference type="SUPFAM" id="SSF47336">
    <property type="entry name" value="ACP-like"/>
    <property type="match status" value="1"/>
</dbReference>
<name>A0A8J3S6E4_PLARO</name>
<proteinExistence type="predicted"/>
<keyword evidence="3" id="KW-1185">Reference proteome</keyword>
<reference evidence="2" key="1">
    <citation type="submission" date="2021-01" db="EMBL/GenBank/DDBJ databases">
        <title>Whole genome shotgun sequence of Planobispora rosea NBRC 15558.</title>
        <authorList>
            <person name="Komaki H."/>
            <person name="Tamura T."/>
        </authorList>
    </citation>
    <scope>NUCLEOTIDE SEQUENCE</scope>
    <source>
        <strain evidence="2">NBRC 15558</strain>
    </source>
</reference>
<comment type="caution">
    <text evidence="2">The sequence shown here is derived from an EMBL/GenBank/DDBJ whole genome shotgun (WGS) entry which is preliminary data.</text>
</comment>
<dbReference type="RefSeq" id="WP_229803712.1">
    <property type="nucleotide sequence ID" value="NZ_BMQP01000042.1"/>
</dbReference>
<sequence length="83" mass="9266">MSETPPEIPSGIPATAVRLRAEIAELLYLDPEELDFDENLMDAGLDSIRVMTLIERWKREGVELGFPDLAERPTIAAWAELLG</sequence>
<evidence type="ECO:0000313" key="3">
    <source>
        <dbReference type="Proteomes" id="UP000655044"/>
    </source>
</evidence>
<protein>
    <recommendedName>
        <fullName evidence="1">Carrier domain-containing protein</fullName>
    </recommendedName>
</protein>
<dbReference type="Gene3D" id="1.10.1200.10">
    <property type="entry name" value="ACP-like"/>
    <property type="match status" value="1"/>
</dbReference>
<dbReference type="EMBL" id="BOOI01000063">
    <property type="protein sequence ID" value="GIH87585.1"/>
    <property type="molecule type" value="Genomic_DNA"/>
</dbReference>
<accession>A0A8J3S6E4</accession>
<feature type="domain" description="Carrier" evidence="1">
    <location>
        <begin position="10"/>
        <end position="83"/>
    </location>
</feature>
<dbReference type="InterPro" id="IPR009081">
    <property type="entry name" value="PP-bd_ACP"/>
</dbReference>
<dbReference type="PROSITE" id="PS50075">
    <property type="entry name" value="CARRIER"/>
    <property type="match status" value="1"/>
</dbReference>
<dbReference type="InterPro" id="IPR036736">
    <property type="entry name" value="ACP-like_sf"/>
</dbReference>
<dbReference type="AlphaFoldDB" id="A0A8J3S6E4"/>
<gene>
    <name evidence="2" type="ORF">Pro02_59930</name>
</gene>
<organism evidence="2 3">
    <name type="scientific">Planobispora rosea</name>
    <dbReference type="NCBI Taxonomy" id="35762"/>
    <lineage>
        <taxon>Bacteria</taxon>
        <taxon>Bacillati</taxon>
        <taxon>Actinomycetota</taxon>
        <taxon>Actinomycetes</taxon>
        <taxon>Streptosporangiales</taxon>
        <taxon>Streptosporangiaceae</taxon>
        <taxon>Planobispora</taxon>
    </lineage>
</organism>
<evidence type="ECO:0000313" key="2">
    <source>
        <dbReference type="EMBL" id="GIH87585.1"/>
    </source>
</evidence>
<evidence type="ECO:0000259" key="1">
    <source>
        <dbReference type="PROSITE" id="PS50075"/>
    </source>
</evidence>
<dbReference type="Proteomes" id="UP000655044">
    <property type="component" value="Unassembled WGS sequence"/>
</dbReference>